<dbReference type="AlphaFoldDB" id="A0A4R5NBX6"/>
<keyword evidence="3" id="KW-1185">Reference proteome</keyword>
<evidence type="ECO:0000313" key="3">
    <source>
        <dbReference type="Proteomes" id="UP000295257"/>
    </source>
</evidence>
<sequence>MNKIDSTIIATVITLIVSFVVMLVYRKIMKFYYIRRFLRAYENDYILSLRNVFEMHLKNNDGPYLYKDEVNKSVKKMIQELSFSREKELNFLSSDYSFEFIRINSYTMALIGNIKKLCENYYLFNDLSRKFDEHQSIIDQEIVKQCLKMLNNFDIEVKKYYKLKFDKIILNDTEISEMIKKFELDLGK</sequence>
<accession>A0A4R5NBX6</accession>
<evidence type="ECO:0000313" key="2">
    <source>
        <dbReference type="EMBL" id="TDG70589.1"/>
    </source>
</evidence>
<reference evidence="2 3" key="1">
    <citation type="journal article" date="2019" name="Appl. Microbiol. Biotechnol.">
        <title>Uncovering carbohydrate metabolism through a genotype-phenotype association study of 56 lactic acid bacteria genomes.</title>
        <authorList>
            <person name="Buron-Moles G."/>
            <person name="Chailyan A."/>
            <person name="Dolejs I."/>
            <person name="Forster J."/>
            <person name="Miks M.H."/>
        </authorList>
    </citation>
    <scope>NUCLEOTIDE SEQUENCE [LARGE SCALE GENOMIC DNA]</scope>
    <source>
        <strain evidence="2 3">ATCC 29644</strain>
    </source>
</reference>
<evidence type="ECO:0000256" key="1">
    <source>
        <dbReference type="SAM" id="Phobius"/>
    </source>
</evidence>
<comment type="caution">
    <text evidence="2">The sequence shown here is derived from an EMBL/GenBank/DDBJ whole genome shotgun (WGS) entry which is preliminary data.</text>
</comment>
<keyword evidence="1" id="KW-0812">Transmembrane</keyword>
<dbReference type="RefSeq" id="WP_010019694.1">
    <property type="nucleotide sequence ID" value="NZ_PUFN01000024.1"/>
</dbReference>
<proteinExistence type="predicted"/>
<protein>
    <submittedName>
        <fullName evidence="2">Uncharacterized protein</fullName>
    </submittedName>
</protein>
<organism evidence="2 3">
    <name type="scientific">Companilactobacillus farciminis</name>
    <dbReference type="NCBI Taxonomy" id="1612"/>
    <lineage>
        <taxon>Bacteria</taxon>
        <taxon>Bacillati</taxon>
        <taxon>Bacillota</taxon>
        <taxon>Bacilli</taxon>
        <taxon>Lactobacillales</taxon>
        <taxon>Lactobacillaceae</taxon>
        <taxon>Companilactobacillus</taxon>
    </lineage>
</organism>
<name>A0A4R5NBX6_9LACO</name>
<dbReference type="Proteomes" id="UP000295257">
    <property type="component" value="Unassembled WGS sequence"/>
</dbReference>
<gene>
    <name evidence="2" type="ORF">C5L30_001380</name>
</gene>
<feature type="transmembrane region" description="Helical" evidence="1">
    <location>
        <begin position="6"/>
        <end position="25"/>
    </location>
</feature>
<dbReference type="EMBL" id="PUFN01000024">
    <property type="protein sequence ID" value="TDG70589.1"/>
    <property type="molecule type" value="Genomic_DNA"/>
</dbReference>
<keyword evidence="1" id="KW-1133">Transmembrane helix</keyword>
<keyword evidence="1" id="KW-0472">Membrane</keyword>